<dbReference type="Pfam" id="PF16266">
    <property type="entry name" value="DUF4919"/>
    <property type="match status" value="1"/>
</dbReference>
<organism evidence="2 3">
    <name type="scientific">Candidatus Andeanibacterium colombiense</name>
    <dbReference type="NCBI Taxonomy" id="3121345"/>
    <lineage>
        <taxon>Bacteria</taxon>
        <taxon>Pseudomonadati</taxon>
        <taxon>Pseudomonadota</taxon>
        <taxon>Alphaproteobacteria</taxon>
        <taxon>Sphingomonadales</taxon>
        <taxon>Sphingomonadaceae</taxon>
        <taxon>Candidatus Andeanibacterium</taxon>
    </lineage>
</organism>
<gene>
    <name evidence="2" type="ORF">P0Y56_08050</name>
</gene>
<dbReference type="KEGG" id="acob:P0Y56_08050"/>
<reference evidence="2" key="1">
    <citation type="submission" date="2023-03" db="EMBL/GenBank/DDBJ databases">
        <title>Andean soil-derived lignocellulolytic bacterial consortium as a source of novel taxa and putative plastic-active enzymes.</title>
        <authorList>
            <person name="Diaz-Garcia L."/>
            <person name="Chuvochina M."/>
            <person name="Feuerriegel G."/>
            <person name="Bunk B."/>
            <person name="Sproer C."/>
            <person name="Streit W.R."/>
            <person name="Rodriguez L.M."/>
            <person name="Overmann J."/>
            <person name="Jimenez D.J."/>
        </authorList>
    </citation>
    <scope>NUCLEOTIDE SEQUENCE</scope>
    <source>
        <strain evidence="2">MAG 26</strain>
    </source>
</reference>
<name>A0AAJ6BQZ8_9SPHN</name>
<feature type="chain" id="PRO_5042494157" evidence="1">
    <location>
        <begin position="22"/>
        <end position="211"/>
    </location>
</feature>
<dbReference type="Proteomes" id="UP001218362">
    <property type="component" value="Chromosome"/>
</dbReference>
<dbReference type="InterPro" id="IPR032578">
    <property type="entry name" value="DUF4919"/>
</dbReference>
<evidence type="ECO:0000256" key="1">
    <source>
        <dbReference type="SAM" id="SignalP"/>
    </source>
</evidence>
<protein>
    <submittedName>
        <fullName evidence="2">DUF4919 domain-containing protein</fullName>
    </submittedName>
</protein>
<evidence type="ECO:0000313" key="2">
    <source>
        <dbReference type="EMBL" id="WEK48233.1"/>
    </source>
</evidence>
<dbReference type="EMBL" id="CP119316">
    <property type="protein sequence ID" value="WEK48233.1"/>
    <property type="molecule type" value="Genomic_DNA"/>
</dbReference>
<feature type="signal peptide" evidence="1">
    <location>
        <begin position="1"/>
        <end position="21"/>
    </location>
</feature>
<accession>A0AAJ6BQZ8</accession>
<keyword evidence="1" id="KW-0732">Signal</keyword>
<sequence length="211" mass="22764">MIRQLRPLGLALALAAGVAFAAPALAEAEGFNKPGFEAALAAAKAHEADVDFAWLRHQNLLRLDYAIPDWDKADEAFGEIDTRPQKALDLAREQLALNYFDLFAHVVSEQSLTKLGQTEAAKAEHATVVALLASIVGGKDGLSAEHAFTVVSISEEYQTLALIGLDVKNQAFANTDDGHAYDVLEASDPDTGETHKIWFGIDAFFSKELAQ</sequence>
<proteinExistence type="predicted"/>
<dbReference type="AlphaFoldDB" id="A0AAJ6BQZ8"/>
<evidence type="ECO:0000313" key="3">
    <source>
        <dbReference type="Proteomes" id="UP001218362"/>
    </source>
</evidence>